<keyword evidence="3" id="KW-0449">Lipoprotein</keyword>
<dbReference type="InterPro" id="IPR004564">
    <property type="entry name" value="OM_lipoprot_carrier_LolA-like"/>
</dbReference>
<feature type="chain" id="PRO_5011554832" evidence="2">
    <location>
        <begin position="22"/>
        <end position="250"/>
    </location>
</feature>
<organism evidence="3 4">
    <name type="scientific">Nannocystis exedens</name>
    <dbReference type="NCBI Taxonomy" id="54"/>
    <lineage>
        <taxon>Bacteria</taxon>
        <taxon>Pseudomonadati</taxon>
        <taxon>Myxococcota</taxon>
        <taxon>Polyangia</taxon>
        <taxon>Nannocystales</taxon>
        <taxon>Nannocystaceae</taxon>
        <taxon>Nannocystis</taxon>
    </lineage>
</organism>
<dbReference type="AlphaFoldDB" id="A0A1I1V8I1"/>
<dbReference type="Proteomes" id="UP000199400">
    <property type="component" value="Unassembled WGS sequence"/>
</dbReference>
<proteinExistence type="predicted"/>
<dbReference type="Gene3D" id="2.50.20.10">
    <property type="entry name" value="Lipoprotein localisation LolA/LolB/LppX"/>
    <property type="match status" value="1"/>
</dbReference>
<keyword evidence="1 2" id="KW-0732">Signal</keyword>
<gene>
    <name evidence="3" type="ORF">SAMN02745121_01514</name>
</gene>
<evidence type="ECO:0000256" key="1">
    <source>
        <dbReference type="ARBA" id="ARBA00022729"/>
    </source>
</evidence>
<dbReference type="Pfam" id="PF03548">
    <property type="entry name" value="LolA"/>
    <property type="match status" value="1"/>
</dbReference>
<feature type="signal peptide" evidence="2">
    <location>
        <begin position="1"/>
        <end position="21"/>
    </location>
</feature>
<dbReference type="RefSeq" id="WP_096330270.1">
    <property type="nucleotide sequence ID" value="NZ_FOMX01000004.1"/>
</dbReference>
<dbReference type="PANTHER" id="PTHR35869:SF1">
    <property type="entry name" value="OUTER-MEMBRANE LIPOPROTEIN CARRIER PROTEIN"/>
    <property type="match status" value="1"/>
</dbReference>
<dbReference type="InterPro" id="IPR029046">
    <property type="entry name" value="LolA/LolB/LppX"/>
</dbReference>
<name>A0A1I1V8I1_9BACT</name>
<dbReference type="STRING" id="54.SAMN02745121_01514"/>
<evidence type="ECO:0000256" key="2">
    <source>
        <dbReference type="SAM" id="SignalP"/>
    </source>
</evidence>
<sequence length="250" mass="27247">MEAFTICALSLGLFCSDVALADAIDAPLLPLSVTQGAAARAAAAPVAAPDVKPSASAVLASVQAFYDGTTDLTCKFKQTYVHPVYGTRTVSSGDLRLKKPGMMVWDYEGKADPDFYVDGQKLWVVEHDTRQVVSQKVEGNSNLAGAMKFLFGGQKLIKEFKVRMAPEQQAKSYGMPGHKVIELKPKEQNPHYKSLLLVVDDLTGRVDSFVVRAQDNSTNHFVLTDVASNQNLAAKDFKYAVPKGYVETRQ</sequence>
<evidence type="ECO:0000313" key="4">
    <source>
        <dbReference type="Proteomes" id="UP000199400"/>
    </source>
</evidence>
<accession>A0A1I1V8I1</accession>
<dbReference type="OrthoDB" id="9785727at2"/>
<protein>
    <submittedName>
        <fullName evidence="3">Outer membrane lipoprotein carrier protein</fullName>
    </submittedName>
</protein>
<dbReference type="SUPFAM" id="SSF89392">
    <property type="entry name" value="Prokaryotic lipoproteins and lipoprotein localization factors"/>
    <property type="match status" value="1"/>
</dbReference>
<dbReference type="EMBL" id="FOMX01000004">
    <property type="protein sequence ID" value="SFD77413.1"/>
    <property type="molecule type" value="Genomic_DNA"/>
</dbReference>
<reference evidence="4" key="1">
    <citation type="submission" date="2016-10" db="EMBL/GenBank/DDBJ databases">
        <authorList>
            <person name="Varghese N."/>
            <person name="Submissions S."/>
        </authorList>
    </citation>
    <scope>NUCLEOTIDE SEQUENCE [LARGE SCALE GENOMIC DNA]</scope>
    <source>
        <strain evidence="4">ATCC 25963</strain>
    </source>
</reference>
<dbReference type="PANTHER" id="PTHR35869">
    <property type="entry name" value="OUTER-MEMBRANE LIPOPROTEIN CARRIER PROTEIN"/>
    <property type="match status" value="1"/>
</dbReference>
<evidence type="ECO:0000313" key="3">
    <source>
        <dbReference type="EMBL" id="SFD77413.1"/>
    </source>
</evidence>
<dbReference type="CDD" id="cd16325">
    <property type="entry name" value="LolA"/>
    <property type="match status" value="1"/>
</dbReference>
<keyword evidence="4" id="KW-1185">Reference proteome</keyword>